<dbReference type="PANTHER" id="PTHR43903">
    <property type="entry name" value="NEUROLIGIN"/>
    <property type="match status" value="1"/>
</dbReference>
<dbReference type="InterPro" id="IPR029058">
    <property type="entry name" value="AB_hydrolase_fold"/>
</dbReference>
<evidence type="ECO:0000256" key="1">
    <source>
        <dbReference type="ARBA" id="ARBA00005964"/>
    </source>
</evidence>
<evidence type="ECO:0000259" key="6">
    <source>
        <dbReference type="Pfam" id="PF00135"/>
    </source>
</evidence>
<dbReference type="Proteomes" id="UP001152759">
    <property type="component" value="Chromosome 2"/>
</dbReference>
<feature type="compositionally biased region" description="Polar residues" evidence="4">
    <location>
        <begin position="889"/>
        <end position="899"/>
    </location>
</feature>
<dbReference type="InterPro" id="IPR002018">
    <property type="entry name" value="CarbesteraseB"/>
</dbReference>
<evidence type="ECO:0000313" key="8">
    <source>
        <dbReference type="Proteomes" id="UP001152759"/>
    </source>
</evidence>
<evidence type="ECO:0000256" key="5">
    <source>
        <dbReference type="SAM" id="Phobius"/>
    </source>
</evidence>
<keyword evidence="5" id="KW-1133">Transmembrane helix</keyword>
<evidence type="ECO:0000313" key="7">
    <source>
        <dbReference type="EMBL" id="CAH0385190.1"/>
    </source>
</evidence>
<keyword evidence="8" id="KW-1185">Reference proteome</keyword>
<evidence type="ECO:0000256" key="3">
    <source>
        <dbReference type="ARBA" id="ARBA00023180"/>
    </source>
</evidence>
<comment type="similarity">
    <text evidence="1">Belongs to the type-B carboxylesterase/lipase family.</text>
</comment>
<keyword evidence="5" id="KW-0472">Membrane</keyword>
<proteinExistence type="inferred from homology"/>
<reference evidence="7" key="1">
    <citation type="submission" date="2021-12" db="EMBL/GenBank/DDBJ databases">
        <authorList>
            <person name="King R."/>
        </authorList>
    </citation>
    <scope>NUCLEOTIDE SEQUENCE</scope>
</reference>
<evidence type="ECO:0000256" key="4">
    <source>
        <dbReference type="SAM" id="MobiDB-lite"/>
    </source>
</evidence>
<gene>
    <name evidence="7" type="ORF">BEMITA_LOCUS4443</name>
</gene>
<dbReference type="PROSITE" id="PS00941">
    <property type="entry name" value="CARBOXYLESTERASE_B_2"/>
    <property type="match status" value="1"/>
</dbReference>
<dbReference type="InterPro" id="IPR051093">
    <property type="entry name" value="Neuroligin/BSAL"/>
</dbReference>
<keyword evidence="5" id="KW-0812">Transmembrane</keyword>
<dbReference type="Pfam" id="PF00135">
    <property type="entry name" value="COesterase"/>
    <property type="match status" value="1"/>
</dbReference>
<feature type="region of interest" description="Disordered" evidence="4">
    <location>
        <begin position="817"/>
        <end position="899"/>
    </location>
</feature>
<organism evidence="7 8">
    <name type="scientific">Bemisia tabaci</name>
    <name type="common">Sweetpotato whitefly</name>
    <name type="synonym">Aleurodes tabaci</name>
    <dbReference type="NCBI Taxonomy" id="7038"/>
    <lineage>
        <taxon>Eukaryota</taxon>
        <taxon>Metazoa</taxon>
        <taxon>Ecdysozoa</taxon>
        <taxon>Arthropoda</taxon>
        <taxon>Hexapoda</taxon>
        <taxon>Insecta</taxon>
        <taxon>Pterygota</taxon>
        <taxon>Neoptera</taxon>
        <taxon>Paraneoptera</taxon>
        <taxon>Hemiptera</taxon>
        <taxon>Sternorrhyncha</taxon>
        <taxon>Aleyrodoidea</taxon>
        <taxon>Aleyrodidae</taxon>
        <taxon>Aleyrodinae</taxon>
        <taxon>Bemisia</taxon>
    </lineage>
</organism>
<feature type="domain" description="Carboxylesterase type B" evidence="6">
    <location>
        <begin position="201"/>
        <end position="727"/>
    </location>
</feature>
<dbReference type="InterPro" id="IPR019819">
    <property type="entry name" value="Carboxylesterase_B_CS"/>
</dbReference>
<keyword evidence="3" id="KW-0325">Glycoprotein</keyword>
<keyword evidence="2" id="KW-0732">Signal</keyword>
<accession>A0A9P0A6M7</accession>
<feature type="transmembrane region" description="Helical" evidence="5">
    <location>
        <begin position="758"/>
        <end position="781"/>
    </location>
</feature>
<feature type="compositionally biased region" description="Polar residues" evidence="4">
    <location>
        <begin position="832"/>
        <end position="856"/>
    </location>
</feature>
<evidence type="ECO:0000256" key="2">
    <source>
        <dbReference type="ARBA" id="ARBA00022729"/>
    </source>
</evidence>
<sequence>MAVVFKKFVRIVKLWSLDSGSLSVSMHLFVFLSVCLSSVCCQYYGDRGNYFPGQSTDGEPQHLPKTYIYNSRRYGQPVAPPELGYPPNRPYQPNFDPNAQFPSQYPNQYNPNVNNPYSTNFDETYKLGEDFTNKLAQLPGVLGIWRPDLQGKKRPGWNELERDIIVETNYGQIQGFKVFLYDNPDPKDGYRPGMTPVEHIKGNVSVFLGIPYALPPIGDGRFKPPRPHPVWQAIQAVDFGPACPQHIKYTGAFKGVRAVHEDCLYLNVYSPYTKSGLARKYPVMFYIHGGDFSHGASNLFPAHILAGFYDVVVVTFNYRLGALGFLSTGDDNSPGNYGILDQAMALQWVYDNIEFFNGDKNSITLFGPDAGAASAGLLMVNPRTRHMISKVIAQSGSATASWALVNDRWKALNTSRIFAQHLGCSIETTGKMLDCLKKARSADEIGDGWFNASQAGLIPWGPVLDLNISVPADWWYEGWNSKDWRFTNFTAEQDIKAKNFNRYISYMTGVTTQEAAYFLLDDANRHLAPYYEIDQKFFDQKLRELILQYNYTLNQEGVFHAIKFMYTHRPDPDNPYYIREQYINMLSDFLFRAPVDHIVKLLVSQDVPTYMYVMNTTVEALRLPEWRKYPHNIEHYFLTGAPFMDTEFFPPSAHLERNMWTDNDRNMSHFFMKAYSNFAKYGNPTYEQILGIHFEKATTGQFKYLNLNTTFNSTIMYNYRQTESAFWWAYLPYVIGTYVPTYPPTTEFFWEPRAPLQIAFWSMSTLCLILLVAVVIFCMLWRNVKRTNTPYYSCDVSLRDESEMNFGIENRNHRSTSNIYGYRDSSAGMKPRTQTNTLDSRKTYSTPSLRTGSISSLKEEEAGYVSTIPTGDAKASRTPPIKRSKSRTIESNGIPQTEV</sequence>
<dbReference type="SUPFAM" id="SSF53474">
    <property type="entry name" value="alpha/beta-Hydrolases"/>
    <property type="match status" value="1"/>
</dbReference>
<dbReference type="EMBL" id="OU963863">
    <property type="protein sequence ID" value="CAH0385190.1"/>
    <property type="molecule type" value="Genomic_DNA"/>
</dbReference>
<protein>
    <recommendedName>
        <fullName evidence="6">Carboxylesterase type B domain-containing protein</fullName>
    </recommendedName>
</protein>
<dbReference type="Gene3D" id="3.40.50.1820">
    <property type="entry name" value="alpha/beta hydrolase"/>
    <property type="match status" value="1"/>
</dbReference>
<dbReference type="KEGG" id="btab:109036296"/>
<dbReference type="FunFam" id="3.40.50.1820:FF:000156">
    <property type="entry name" value="Neuroligin-4, Y-linked"/>
    <property type="match status" value="1"/>
</dbReference>
<dbReference type="AlphaFoldDB" id="A0A9P0A6M7"/>
<name>A0A9P0A6M7_BEMTA</name>